<accession>A0A7M7JV93</accession>
<feature type="transmembrane region" description="Helical" evidence="1">
    <location>
        <begin position="189"/>
        <end position="209"/>
    </location>
</feature>
<organism evidence="2 3">
    <name type="scientific">Varroa destructor</name>
    <name type="common">Honeybee mite</name>
    <dbReference type="NCBI Taxonomy" id="109461"/>
    <lineage>
        <taxon>Eukaryota</taxon>
        <taxon>Metazoa</taxon>
        <taxon>Ecdysozoa</taxon>
        <taxon>Arthropoda</taxon>
        <taxon>Chelicerata</taxon>
        <taxon>Arachnida</taxon>
        <taxon>Acari</taxon>
        <taxon>Parasitiformes</taxon>
        <taxon>Mesostigmata</taxon>
        <taxon>Gamasina</taxon>
        <taxon>Dermanyssoidea</taxon>
        <taxon>Varroidae</taxon>
        <taxon>Varroa</taxon>
    </lineage>
</organism>
<dbReference type="InParanoid" id="A0A7M7JV93"/>
<sequence>MKACSDVKTLFSKVVLLSIVVFTAFTGAAYAKSVSEDIASKIINGFGKLQQQQQQQHGTLDQMKDVVADKPLALLAYSEVNARGAYMRNRTKYEKFDDDDDNDDLDGSTTAGPRLLNAAVLLNVLLKNNGSEEHLRKIYASNAEIVALQTYDGDLLWIEARFANDTKKKGSLTSRQVLRRWRLDERIEVFVPTVLAMLPLVGFWLGVLAQR</sequence>
<dbReference type="Proteomes" id="UP000594260">
    <property type="component" value="Unplaced"/>
</dbReference>
<protein>
    <submittedName>
        <fullName evidence="2">Uncharacterized protein</fullName>
    </submittedName>
</protein>
<dbReference type="GeneID" id="111248903"/>
<keyword evidence="1" id="KW-1133">Transmembrane helix</keyword>
<keyword evidence="1" id="KW-0472">Membrane</keyword>
<keyword evidence="1" id="KW-0812">Transmembrane</keyword>
<name>A0A7M7JV93_VARDE</name>
<reference evidence="2" key="1">
    <citation type="submission" date="2021-01" db="UniProtKB">
        <authorList>
            <consortium name="EnsemblMetazoa"/>
        </authorList>
    </citation>
    <scope>IDENTIFICATION</scope>
</reference>
<keyword evidence="3" id="KW-1185">Reference proteome</keyword>
<dbReference type="EnsemblMetazoa" id="XM_022801997">
    <property type="protein sequence ID" value="XP_022657732"/>
    <property type="gene ID" value="LOC111248903"/>
</dbReference>
<dbReference type="RefSeq" id="XP_022657732.1">
    <property type="nucleotide sequence ID" value="XM_022801997.1"/>
</dbReference>
<proteinExistence type="predicted"/>
<dbReference type="KEGG" id="vde:111248903"/>
<evidence type="ECO:0000313" key="2">
    <source>
        <dbReference type="EnsemblMetazoa" id="XP_022657732"/>
    </source>
</evidence>
<evidence type="ECO:0000313" key="3">
    <source>
        <dbReference type="Proteomes" id="UP000594260"/>
    </source>
</evidence>
<evidence type="ECO:0000256" key="1">
    <source>
        <dbReference type="SAM" id="Phobius"/>
    </source>
</evidence>
<dbReference type="OrthoDB" id="6505572at2759"/>
<dbReference type="AlphaFoldDB" id="A0A7M7JV93"/>